<dbReference type="Proteomes" id="UP000500938">
    <property type="component" value="Chromosome"/>
</dbReference>
<gene>
    <name evidence="4" type="ORF">HKW67_01980</name>
</gene>
<keyword evidence="1" id="KW-1133">Transmembrane helix</keyword>
<dbReference type="PROSITE" id="PS51831">
    <property type="entry name" value="HD"/>
    <property type="match status" value="1"/>
</dbReference>
<dbReference type="KEGG" id="ggr:HKW67_01980"/>
<feature type="transmembrane region" description="Helical" evidence="1">
    <location>
        <begin position="34"/>
        <end position="55"/>
    </location>
</feature>
<evidence type="ECO:0000313" key="5">
    <source>
        <dbReference type="Proteomes" id="UP000500938"/>
    </source>
</evidence>
<dbReference type="NCBIfam" id="TIGR00277">
    <property type="entry name" value="HDIG"/>
    <property type="match status" value="1"/>
</dbReference>
<dbReference type="AlphaFoldDB" id="A0A6M4IJY6"/>
<accession>A0A6M4IJY6</accession>
<dbReference type="RefSeq" id="WP_171223801.1">
    <property type="nucleotide sequence ID" value="NZ_CP053085.1"/>
</dbReference>
<feature type="domain" description="HD-GYP" evidence="3">
    <location>
        <begin position="225"/>
        <end position="421"/>
    </location>
</feature>
<organism evidence="4 5">
    <name type="scientific">Gemmatimonas groenlandica</name>
    <dbReference type="NCBI Taxonomy" id="2732249"/>
    <lineage>
        <taxon>Bacteria</taxon>
        <taxon>Pseudomonadati</taxon>
        <taxon>Gemmatimonadota</taxon>
        <taxon>Gemmatimonadia</taxon>
        <taxon>Gemmatimonadales</taxon>
        <taxon>Gemmatimonadaceae</taxon>
        <taxon>Gemmatimonas</taxon>
    </lineage>
</organism>
<sequence>MSMKTSVIAYVYAIVAAAAASLVGLYVYQPDVNVLFLAGAGWLTLVAFLGTVLSYRVQGSTFGAVSFIPFLTAFVLYPSWATVAIVGTGAFIAEMIKPKMAIKRAFNVAQIVLAGCFAIAVYITLGGLPLLLDPEFQAIPHATAVVVFLFVNTLSVAAAIGFAEGKSVIKTWYEGNSAGLVYDVVAIPVVYGFARAYVDWGGWGVAVLCALVLGLRLTYQSKHQLETTNKELLELFVQTVEFRDPYTSGHSQRVSRYSRIIAQVIGLGPKDIERISTAALLHDVGKIHEIFAPILSKPGRLTPEERAIMELHPIKSAELVAKISDLQDIIPAVRHHHENWDGTGYPDRLEGRDIPLGSRIIMFADTIDAMTTDRPYRKALGEAEVRSELRKFRGIQFDPTICDVLVASPDFARLFDQNDSGRVQSLTQIFELVRRRMKTPAVA</sequence>
<feature type="transmembrane region" description="Helical" evidence="1">
    <location>
        <begin position="175"/>
        <end position="194"/>
    </location>
</feature>
<evidence type="ECO:0000259" key="3">
    <source>
        <dbReference type="PROSITE" id="PS51832"/>
    </source>
</evidence>
<dbReference type="InterPro" id="IPR006675">
    <property type="entry name" value="HDIG_dom"/>
</dbReference>
<dbReference type="InterPro" id="IPR003607">
    <property type="entry name" value="HD/PDEase_dom"/>
</dbReference>
<keyword evidence="1" id="KW-0472">Membrane</keyword>
<feature type="transmembrane region" description="Helical" evidence="1">
    <location>
        <begin position="200"/>
        <end position="219"/>
    </location>
</feature>
<feature type="transmembrane region" description="Helical" evidence="1">
    <location>
        <begin position="67"/>
        <end position="93"/>
    </location>
</feature>
<dbReference type="InterPro" id="IPR006674">
    <property type="entry name" value="HD_domain"/>
</dbReference>
<dbReference type="Pfam" id="PF13487">
    <property type="entry name" value="HD_5"/>
    <property type="match status" value="1"/>
</dbReference>
<dbReference type="PANTHER" id="PTHR43155">
    <property type="entry name" value="CYCLIC DI-GMP PHOSPHODIESTERASE PA4108-RELATED"/>
    <property type="match status" value="1"/>
</dbReference>
<dbReference type="CDD" id="cd00077">
    <property type="entry name" value="HDc"/>
    <property type="match status" value="1"/>
</dbReference>
<feature type="domain" description="HD" evidence="2">
    <location>
        <begin position="247"/>
        <end position="370"/>
    </location>
</feature>
<keyword evidence="1" id="KW-0812">Transmembrane</keyword>
<reference evidence="4 5" key="1">
    <citation type="submission" date="2020-05" db="EMBL/GenBank/DDBJ databases">
        <title>Complete genome sequence of Gemmatimonas greenlandica TET16.</title>
        <authorList>
            <person name="Zeng Y."/>
        </authorList>
    </citation>
    <scope>NUCLEOTIDE SEQUENCE [LARGE SCALE GENOMIC DNA]</scope>
    <source>
        <strain evidence="4 5">TET16</strain>
    </source>
</reference>
<feature type="transmembrane region" description="Helical" evidence="1">
    <location>
        <begin position="6"/>
        <end position="27"/>
    </location>
</feature>
<dbReference type="PROSITE" id="PS51832">
    <property type="entry name" value="HD_GYP"/>
    <property type="match status" value="1"/>
</dbReference>
<protein>
    <submittedName>
        <fullName evidence="4">HD-GYP domain-containing protein</fullName>
    </submittedName>
</protein>
<feature type="transmembrane region" description="Helical" evidence="1">
    <location>
        <begin position="138"/>
        <end position="163"/>
    </location>
</feature>
<keyword evidence="5" id="KW-1185">Reference proteome</keyword>
<dbReference type="SMART" id="SM00471">
    <property type="entry name" value="HDc"/>
    <property type="match status" value="1"/>
</dbReference>
<dbReference type="SUPFAM" id="SSF109604">
    <property type="entry name" value="HD-domain/PDEase-like"/>
    <property type="match status" value="1"/>
</dbReference>
<dbReference type="InterPro" id="IPR037522">
    <property type="entry name" value="HD_GYP_dom"/>
</dbReference>
<feature type="transmembrane region" description="Helical" evidence="1">
    <location>
        <begin position="105"/>
        <end position="132"/>
    </location>
</feature>
<proteinExistence type="predicted"/>
<dbReference type="Gene3D" id="1.10.3210.10">
    <property type="entry name" value="Hypothetical protein af1432"/>
    <property type="match status" value="1"/>
</dbReference>
<dbReference type="EMBL" id="CP053085">
    <property type="protein sequence ID" value="QJR34375.1"/>
    <property type="molecule type" value="Genomic_DNA"/>
</dbReference>
<name>A0A6M4IJY6_9BACT</name>
<evidence type="ECO:0000313" key="4">
    <source>
        <dbReference type="EMBL" id="QJR34375.1"/>
    </source>
</evidence>
<evidence type="ECO:0000256" key="1">
    <source>
        <dbReference type="SAM" id="Phobius"/>
    </source>
</evidence>
<evidence type="ECO:0000259" key="2">
    <source>
        <dbReference type="PROSITE" id="PS51831"/>
    </source>
</evidence>